<dbReference type="AlphaFoldDB" id="A0A7N2LS80"/>
<accession>A0A7N2LS80</accession>
<reference evidence="1 2" key="1">
    <citation type="journal article" date="2016" name="G3 (Bethesda)">
        <title>First Draft Assembly and Annotation of the Genome of a California Endemic Oak Quercus lobata Nee (Fagaceae).</title>
        <authorList>
            <person name="Sork V.L."/>
            <person name="Fitz-Gibbon S.T."/>
            <person name="Puiu D."/>
            <person name="Crepeau M."/>
            <person name="Gugger P.F."/>
            <person name="Sherman R."/>
            <person name="Stevens K."/>
            <person name="Langley C.H."/>
            <person name="Pellegrini M."/>
            <person name="Salzberg S.L."/>
        </authorList>
    </citation>
    <scope>NUCLEOTIDE SEQUENCE [LARGE SCALE GENOMIC DNA]</scope>
    <source>
        <strain evidence="1 2">cv. SW786</strain>
    </source>
</reference>
<dbReference type="InParanoid" id="A0A7N2LS80"/>
<reference evidence="1" key="2">
    <citation type="submission" date="2021-01" db="UniProtKB">
        <authorList>
            <consortium name="EnsemblPlants"/>
        </authorList>
    </citation>
    <scope>IDENTIFICATION</scope>
</reference>
<organism evidence="1 2">
    <name type="scientific">Quercus lobata</name>
    <name type="common">Valley oak</name>
    <dbReference type="NCBI Taxonomy" id="97700"/>
    <lineage>
        <taxon>Eukaryota</taxon>
        <taxon>Viridiplantae</taxon>
        <taxon>Streptophyta</taxon>
        <taxon>Embryophyta</taxon>
        <taxon>Tracheophyta</taxon>
        <taxon>Spermatophyta</taxon>
        <taxon>Magnoliopsida</taxon>
        <taxon>eudicotyledons</taxon>
        <taxon>Gunneridae</taxon>
        <taxon>Pentapetalae</taxon>
        <taxon>rosids</taxon>
        <taxon>fabids</taxon>
        <taxon>Fagales</taxon>
        <taxon>Fagaceae</taxon>
        <taxon>Quercus</taxon>
    </lineage>
</organism>
<evidence type="ECO:0000313" key="2">
    <source>
        <dbReference type="Proteomes" id="UP000594261"/>
    </source>
</evidence>
<evidence type="ECO:0000313" key="1">
    <source>
        <dbReference type="EnsemblPlants" id="QL05p063530:mrna"/>
    </source>
</evidence>
<dbReference type="EMBL" id="LRBV02000005">
    <property type="status" value="NOT_ANNOTATED_CDS"/>
    <property type="molecule type" value="Genomic_DNA"/>
</dbReference>
<dbReference type="Pfam" id="PF14223">
    <property type="entry name" value="Retrotran_gag_2"/>
    <property type="match status" value="1"/>
</dbReference>
<dbReference type="EnsemblPlants" id="QL05p063530:mrna">
    <property type="protein sequence ID" value="QL05p063530:mrna"/>
    <property type="gene ID" value="QL05p063530"/>
</dbReference>
<sequence length="163" mass="18941">MFNSHRVILVRVQDLWEIVAGGETTHFVNAETLRKWKIKAEKAMFTIKTSVKEEMLKYIKRADTPKVAWDTFVTLFSKKNDNEKNNYSLRPEYRSFVAAIQEPIEEEEKLVASIVEEDEEMALVVVNHNQANYKKHWVVDSGCANHMTGDNEKLQTMSNYKGK</sequence>
<proteinExistence type="predicted"/>
<dbReference type="Gramene" id="QL05p063530:mrna">
    <property type="protein sequence ID" value="QL05p063530:mrna"/>
    <property type="gene ID" value="QL05p063530"/>
</dbReference>
<keyword evidence="2" id="KW-1185">Reference proteome</keyword>
<protein>
    <submittedName>
        <fullName evidence="1">Uncharacterized protein</fullName>
    </submittedName>
</protein>
<dbReference type="Proteomes" id="UP000594261">
    <property type="component" value="Chromosome 5"/>
</dbReference>
<name>A0A7N2LS80_QUELO</name>